<proteinExistence type="predicted"/>
<dbReference type="Pfam" id="PF20139">
    <property type="entry name" value="DUF6529"/>
    <property type="match status" value="1"/>
</dbReference>
<evidence type="ECO:0008006" key="4">
    <source>
        <dbReference type="Google" id="ProtNLM"/>
    </source>
</evidence>
<keyword evidence="3" id="KW-1185">Reference proteome</keyword>
<feature type="transmembrane region" description="Helical" evidence="1">
    <location>
        <begin position="121"/>
        <end position="144"/>
    </location>
</feature>
<accession>A0A4P6F4H6</accession>
<feature type="transmembrane region" description="Helical" evidence="1">
    <location>
        <begin position="92"/>
        <end position="114"/>
    </location>
</feature>
<protein>
    <recommendedName>
        <fullName evidence="4">DUF998 domain-containing protein</fullName>
    </recommendedName>
</protein>
<organism evidence="2 3">
    <name type="scientific">Xylanimonas protaetiae</name>
    <dbReference type="NCBI Taxonomy" id="2509457"/>
    <lineage>
        <taxon>Bacteria</taxon>
        <taxon>Bacillati</taxon>
        <taxon>Actinomycetota</taxon>
        <taxon>Actinomycetes</taxon>
        <taxon>Micrococcales</taxon>
        <taxon>Promicromonosporaceae</taxon>
        <taxon>Xylanimonas</taxon>
    </lineage>
</organism>
<keyword evidence="1" id="KW-0812">Transmembrane</keyword>
<keyword evidence="1" id="KW-1133">Transmembrane helix</keyword>
<feature type="transmembrane region" description="Helical" evidence="1">
    <location>
        <begin position="46"/>
        <end position="72"/>
    </location>
</feature>
<dbReference type="AlphaFoldDB" id="A0A4P6F4H6"/>
<feature type="transmembrane region" description="Helical" evidence="1">
    <location>
        <begin position="150"/>
        <end position="176"/>
    </location>
</feature>
<sequence length="180" mass="18562">MAADAEVARTARWRWALAGAVAAGIAVSGALAGYADAHPGDGAPLFTLWFGSMVAAKTALATAAAALVVVQLASAVAMYRGGPGWVAWVHRWSGVAAFGLALPVAFACVWSLGFEDRSTRVLVHSVLGCAFFGVFTVKMLALRVRGLPGWVLPVLGGLVVALLGVVWATSGLWYLLTVGP</sequence>
<gene>
    <name evidence="2" type="ORF">ET471_13025</name>
</gene>
<dbReference type="KEGG" id="xya:ET471_13025"/>
<dbReference type="Proteomes" id="UP000292118">
    <property type="component" value="Chromosome"/>
</dbReference>
<dbReference type="RefSeq" id="WP_129188962.1">
    <property type="nucleotide sequence ID" value="NZ_CP035493.1"/>
</dbReference>
<dbReference type="OrthoDB" id="8774535at2"/>
<evidence type="ECO:0000256" key="1">
    <source>
        <dbReference type="SAM" id="Phobius"/>
    </source>
</evidence>
<evidence type="ECO:0000313" key="3">
    <source>
        <dbReference type="Proteomes" id="UP000292118"/>
    </source>
</evidence>
<feature type="transmembrane region" description="Helical" evidence="1">
    <location>
        <begin position="15"/>
        <end position="34"/>
    </location>
</feature>
<dbReference type="InterPro" id="IPR045382">
    <property type="entry name" value="DUF6529"/>
</dbReference>
<name>A0A4P6F4H6_9MICO</name>
<reference evidence="2 3" key="1">
    <citation type="submission" date="2019-01" db="EMBL/GenBank/DDBJ databases">
        <title>Genome sequencing of strain FW10M-9.</title>
        <authorList>
            <person name="Heo J."/>
            <person name="Kim S.-J."/>
            <person name="Kim J.-S."/>
            <person name="Hong S.-B."/>
            <person name="Kwon S.-W."/>
        </authorList>
    </citation>
    <scope>NUCLEOTIDE SEQUENCE [LARGE SCALE GENOMIC DNA]</scope>
    <source>
        <strain evidence="2 3">FW10M-9</strain>
    </source>
</reference>
<evidence type="ECO:0000313" key="2">
    <source>
        <dbReference type="EMBL" id="QAY70830.1"/>
    </source>
</evidence>
<dbReference type="EMBL" id="CP035493">
    <property type="protein sequence ID" value="QAY70830.1"/>
    <property type="molecule type" value="Genomic_DNA"/>
</dbReference>
<keyword evidence="1" id="KW-0472">Membrane</keyword>